<dbReference type="PATRIC" id="fig|2754.20.peg.1967"/>
<dbReference type="Pfam" id="PF00561">
    <property type="entry name" value="Abhydrolase_1"/>
    <property type="match status" value="1"/>
</dbReference>
<dbReference type="Gene3D" id="3.40.50.1820">
    <property type="entry name" value="alpha/beta hydrolase"/>
    <property type="match status" value="1"/>
</dbReference>
<dbReference type="AlphaFoldDB" id="A0A073IPU6"/>
<comment type="caution">
    <text evidence="5">The sequence shown here is derived from an EMBL/GenBank/DDBJ whole genome shotgun (WGS) entry which is preliminary data.</text>
</comment>
<dbReference type="SUPFAM" id="SSF53474">
    <property type="entry name" value="alpha/beta-Hydrolases"/>
    <property type="match status" value="1"/>
</dbReference>
<organism evidence="5 6">
    <name type="scientific">Synergistes jonesii</name>
    <dbReference type="NCBI Taxonomy" id="2754"/>
    <lineage>
        <taxon>Bacteria</taxon>
        <taxon>Thermotogati</taxon>
        <taxon>Synergistota</taxon>
        <taxon>Synergistia</taxon>
        <taxon>Synergistales</taxon>
        <taxon>Synergistaceae</taxon>
        <taxon>Synergistes</taxon>
    </lineage>
</organism>
<dbReference type="GO" id="GO:0004414">
    <property type="term" value="F:homoserine O-acetyltransferase activity"/>
    <property type="evidence" value="ECO:0007669"/>
    <property type="project" value="UniProtKB-UniRule"/>
</dbReference>
<dbReference type="eggNOG" id="COG2021">
    <property type="taxonomic scope" value="Bacteria"/>
</dbReference>
<keyword evidence="2" id="KW-0486">Methionine biosynthesis</keyword>
<dbReference type="STRING" id="2754.EH55_09155"/>
<dbReference type="GO" id="GO:0005737">
    <property type="term" value="C:cytoplasm"/>
    <property type="evidence" value="ECO:0007669"/>
    <property type="project" value="UniProtKB-SubCell"/>
</dbReference>
<evidence type="ECO:0000313" key="5">
    <source>
        <dbReference type="EMBL" id="KEJ91565.1"/>
    </source>
</evidence>
<dbReference type="GO" id="GO:0009086">
    <property type="term" value="P:methionine biosynthetic process"/>
    <property type="evidence" value="ECO:0007669"/>
    <property type="project" value="UniProtKB-UniRule"/>
</dbReference>
<dbReference type="Gene3D" id="1.10.1740.110">
    <property type="match status" value="1"/>
</dbReference>
<dbReference type="GO" id="GO:0009092">
    <property type="term" value="P:homoserine metabolic process"/>
    <property type="evidence" value="ECO:0007669"/>
    <property type="project" value="TreeGrafter"/>
</dbReference>
<dbReference type="InterPro" id="IPR008220">
    <property type="entry name" value="HAT_MetX-like"/>
</dbReference>
<dbReference type="PIRSF" id="PIRSF000443">
    <property type="entry name" value="Homoser_Ac_trans"/>
    <property type="match status" value="1"/>
</dbReference>
<protein>
    <recommendedName>
        <fullName evidence="2">Homoserine O-acetyltransferase</fullName>
        <shortName evidence="2">HAT</shortName>
        <ecNumber evidence="2">2.3.1.31</ecNumber>
    </recommendedName>
    <alternativeName>
        <fullName evidence="2">Homoserine transacetylase</fullName>
        <shortName evidence="2">HTA</shortName>
    </alternativeName>
</protein>
<comment type="catalytic activity">
    <reaction evidence="2">
        <text>L-homoserine + acetyl-CoA = O-acetyl-L-homoserine + CoA</text>
        <dbReference type="Rhea" id="RHEA:13701"/>
        <dbReference type="ChEBI" id="CHEBI:57287"/>
        <dbReference type="ChEBI" id="CHEBI:57288"/>
        <dbReference type="ChEBI" id="CHEBI:57476"/>
        <dbReference type="ChEBI" id="CHEBI:57716"/>
        <dbReference type="EC" id="2.3.1.31"/>
    </reaction>
</comment>
<feature type="binding site" evidence="2">
    <location>
        <position position="341"/>
    </location>
    <ligand>
        <name>substrate</name>
    </ligand>
</feature>
<keyword evidence="2" id="KW-0028">Amino-acid biosynthesis</keyword>
<dbReference type="UniPathway" id="UPA00051">
    <property type="reaction ID" value="UER00074"/>
</dbReference>
<dbReference type="EMBL" id="JMKI01000045">
    <property type="protein sequence ID" value="KEJ91565.1"/>
    <property type="molecule type" value="Genomic_DNA"/>
</dbReference>
<feature type="active site" evidence="2 3">
    <location>
        <position position="340"/>
    </location>
</feature>
<evidence type="ECO:0000259" key="4">
    <source>
        <dbReference type="Pfam" id="PF00561"/>
    </source>
</evidence>
<dbReference type="InterPro" id="IPR000073">
    <property type="entry name" value="AB_hydrolase_1"/>
</dbReference>
<dbReference type="NCBIfam" id="NF001209">
    <property type="entry name" value="PRK00175.1"/>
    <property type="match status" value="1"/>
</dbReference>
<dbReference type="EC" id="2.3.1.31" evidence="2"/>
<comment type="caution">
    <text evidence="2">Lacks conserved residue(s) required for the propagation of feature annotation.</text>
</comment>
<dbReference type="Proteomes" id="UP000027665">
    <property type="component" value="Unassembled WGS sequence"/>
</dbReference>
<keyword evidence="1 2" id="KW-0808">Transferase</keyword>
<sequence length="359" mass="39541">MKEELSSVELENVTLPSGARFDSLTQAYAKYGEMSSDGGNVILVCHALTGSQRLTGEKRAGEPDPWWGPIVGDGRALDTREYCVICFNNLGSPYGSTSPLSINPADGRRWAMRFPILSPRDAAFAQRAALDAMGVKEIYAVAGGSLGGMIALEHAASFPDKTPRCALIAAPDRLYPQAIAFNAVQRQSIMGDPEWKNGDYEGAGPANGLAAARMLAMITYRSEQSFTNRYMREMARGTTSDWSGEFQVESYLHHHGEAIVKRFDANCYLYLTRMMDLHDIGAGRGGLDAAWKSYAGRRLLGLGVSSDMLFPNWQVEEAVRAAAKNGVRAYYEEIESENGHDSFLIDFDQVDDYLRSFLR</sequence>
<dbReference type="HAMAP" id="MF_00296">
    <property type="entry name" value="MetX_acyltransf"/>
    <property type="match status" value="1"/>
</dbReference>
<accession>A0A073IPU6</accession>
<feature type="active site" evidence="2 3">
    <location>
        <position position="307"/>
    </location>
</feature>
<feature type="binding site" evidence="2">
    <location>
        <position position="213"/>
    </location>
    <ligand>
        <name>substrate</name>
    </ligand>
</feature>
<dbReference type="OrthoDB" id="9800754at2"/>
<evidence type="ECO:0000256" key="2">
    <source>
        <dbReference type="HAMAP-Rule" id="MF_00296"/>
    </source>
</evidence>
<evidence type="ECO:0000256" key="1">
    <source>
        <dbReference type="ARBA" id="ARBA00022679"/>
    </source>
</evidence>
<dbReference type="NCBIfam" id="TIGR01392">
    <property type="entry name" value="homoserO_Ac_trn"/>
    <property type="match status" value="1"/>
</dbReference>
<proteinExistence type="inferred from homology"/>
<dbReference type="GeneID" id="90984280"/>
<feature type="active site" description="Nucleophile" evidence="2 3">
    <location>
        <position position="145"/>
    </location>
</feature>
<comment type="subunit">
    <text evidence="2">Homodimer.</text>
</comment>
<evidence type="ECO:0000313" key="6">
    <source>
        <dbReference type="Proteomes" id="UP000027665"/>
    </source>
</evidence>
<gene>
    <name evidence="2" type="primary">metXA</name>
    <name evidence="5" type="ORF">EH55_09155</name>
</gene>
<keyword evidence="2" id="KW-0963">Cytoplasm</keyword>
<comment type="pathway">
    <text evidence="2">Amino-acid biosynthesis; L-methionine biosynthesis via de novo pathway; O-acetyl-L-homoserine from L-homoserine: step 1/1.</text>
</comment>
<dbReference type="PANTHER" id="PTHR32268">
    <property type="entry name" value="HOMOSERINE O-ACETYLTRANSFERASE"/>
    <property type="match status" value="1"/>
</dbReference>
<comment type="function">
    <text evidence="2">Transfers an acetyl group from acetyl-CoA to L-homoserine, forming acetyl-L-homoserine.</text>
</comment>
<keyword evidence="6" id="KW-1185">Reference proteome</keyword>
<feature type="domain" description="AB hydrolase-1" evidence="4">
    <location>
        <begin position="40"/>
        <end position="344"/>
    </location>
</feature>
<name>A0A073IPU6_9BACT</name>
<dbReference type="RefSeq" id="WP_037977674.1">
    <property type="nucleotide sequence ID" value="NZ_CAMETI010000026.1"/>
</dbReference>
<reference evidence="5 6" key="1">
    <citation type="submission" date="2014-04" db="EMBL/GenBank/DDBJ databases">
        <title>Draft Genome Sequence of Synergistes jonesii.</title>
        <authorList>
            <person name="Coil D.A."/>
            <person name="Eisen J.A."/>
            <person name="Holland-Moritz H.E."/>
        </authorList>
    </citation>
    <scope>NUCLEOTIDE SEQUENCE [LARGE SCALE GENOMIC DNA]</scope>
    <source>
        <strain evidence="5 6">78-1</strain>
    </source>
</reference>
<comment type="subcellular location">
    <subcellularLocation>
        <location evidence="2">Cytoplasm</location>
    </subcellularLocation>
</comment>
<dbReference type="PANTHER" id="PTHR32268:SF11">
    <property type="entry name" value="HOMOSERINE O-ACETYLTRANSFERASE"/>
    <property type="match status" value="1"/>
</dbReference>
<comment type="similarity">
    <text evidence="2">Belongs to the AB hydrolase superfamily. MetX family.</text>
</comment>
<keyword evidence="2" id="KW-0012">Acyltransferase</keyword>
<evidence type="ECO:0000256" key="3">
    <source>
        <dbReference type="PIRSR" id="PIRSR000443-1"/>
    </source>
</evidence>
<dbReference type="InterPro" id="IPR029058">
    <property type="entry name" value="AB_hydrolase_fold"/>
</dbReference>